<dbReference type="RefSeq" id="WP_131834251.1">
    <property type="nucleotide sequence ID" value="NZ_SMFY01000001.1"/>
</dbReference>
<accession>A0A4R1I6J5</accession>
<dbReference type="InterPro" id="IPR009187">
    <property type="entry name" value="Prok_Ku"/>
</dbReference>
<dbReference type="InterPro" id="IPR006164">
    <property type="entry name" value="DNA_bd_Ku70/Ku80"/>
</dbReference>
<dbReference type="HAMAP" id="MF_01875">
    <property type="entry name" value="Prokaryotic_Ku"/>
    <property type="match status" value="1"/>
</dbReference>
<dbReference type="PANTHER" id="PTHR41251:SF1">
    <property type="entry name" value="NON-HOMOLOGOUS END JOINING PROTEIN KU"/>
    <property type="match status" value="1"/>
</dbReference>
<proteinExistence type="inferred from homology"/>
<evidence type="ECO:0000256" key="2">
    <source>
        <dbReference type="HAMAP-Rule" id="MF_01875"/>
    </source>
</evidence>
<dbReference type="PANTHER" id="PTHR41251">
    <property type="entry name" value="NON-HOMOLOGOUS END JOINING PROTEIN KU"/>
    <property type="match status" value="1"/>
</dbReference>
<dbReference type="GO" id="GO:0006303">
    <property type="term" value="P:double-strand break repair via nonhomologous end joining"/>
    <property type="evidence" value="ECO:0007669"/>
    <property type="project" value="UniProtKB-UniRule"/>
</dbReference>
<dbReference type="OrthoDB" id="9780854at2"/>
<feature type="region of interest" description="Disordered" evidence="3">
    <location>
        <begin position="270"/>
        <end position="305"/>
    </location>
</feature>
<comment type="caution">
    <text evidence="5">The sequence shown here is derived from an EMBL/GenBank/DDBJ whole genome shotgun (WGS) entry which is preliminary data.</text>
</comment>
<dbReference type="Pfam" id="PF02735">
    <property type="entry name" value="Ku"/>
    <property type="match status" value="1"/>
</dbReference>
<keyword evidence="2" id="KW-0234">DNA repair</keyword>
<comment type="subunit">
    <text evidence="2">Homodimer. Interacts with LigD.</text>
</comment>
<dbReference type="SMART" id="SM00559">
    <property type="entry name" value="Ku78"/>
    <property type="match status" value="1"/>
</dbReference>
<gene>
    <name evidence="2" type="primary">ku</name>
    <name evidence="5" type="ORF">EV667_1099</name>
</gene>
<dbReference type="EMBL" id="SMFY01000001">
    <property type="protein sequence ID" value="TCK30994.1"/>
    <property type="molecule type" value="Genomic_DNA"/>
</dbReference>
<evidence type="ECO:0000256" key="1">
    <source>
        <dbReference type="ARBA" id="ARBA00023125"/>
    </source>
</evidence>
<dbReference type="Gene3D" id="2.40.290.10">
    <property type="match status" value="1"/>
</dbReference>
<dbReference type="GO" id="GO:0006310">
    <property type="term" value="P:DNA recombination"/>
    <property type="evidence" value="ECO:0007669"/>
    <property type="project" value="UniProtKB-KW"/>
</dbReference>
<comment type="function">
    <text evidence="2">With LigD forms a non-homologous end joining (NHEJ) DNA repair enzyme, which repairs dsDNA breaks with reduced fidelity. Binds linear dsDNA with 5'- and 3'- overhangs but not closed circular dsDNA nor ssDNA. Recruits and stimulates the ligase activity of LigD.</text>
</comment>
<keyword evidence="1 2" id="KW-0238">DNA-binding</keyword>
<dbReference type="InterPro" id="IPR016194">
    <property type="entry name" value="SPOC-like_C_dom_sf"/>
</dbReference>
<dbReference type="PIRSF" id="PIRSF006493">
    <property type="entry name" value="Prok_Ku"/>
    <property type="match status" value="1"/>
</dbReference>
<dbReference type="Proteomes" id="UP000295030">
    <property type="component" value="Unassembled WGS sequence"/>
</dbReference>
<keyword evidence="6" id="KW-1185">Reference proteome</keyword>
<keyword evidence="2" id="KW-0227">DNA damage</keyword>
<dbReference type="GO" id="GO:0003690">
    <property type="term" value="F:double-stranded DNA binding"/>
    <property type="evidence" value="ECO:0007669"/>
    <property type="project" value="UniProtKB-UniRule"/>
</dbReference>
<reference evidence="5 6" key="1">
    <citation type="submission" date="2019-03" db="EMBL/GenBank/DDBJ databases">
        <title>Genomic Encyclopedia of Type Strains, Phase IV (KMG-IV): sequencing the most valuable type-strain genomes for metagenomic binning, comparative biology and taxonomic classification.</title>
        <authorList>
            <person name="Goeker M."/>
        </authorList>
    </citation>
    <scope>NUCLEOTIDE SEQUENCE [LARGE SCALE GENOMIC DNA]</scope>
    <source>
        <strain evidence="5 6">DSM 101</strain>
    </source>
</reference>
<dbReference type="SUPFAM" id="SSF100939">
    <property type="entry name" value="SPOC domain-like"/>
    <property type="match status" value="1"/>
</dbReference>
<name>A0A4R1I6J5_ANCAQ</name>
<organism evidence="5 6">
    <name type="scientific">Ancylobacter aquaticus</name>
    <dbReference type="NCBI Taxonomy" id="100"/>
    <lineage>
        <taxon>Bacteria</taxon>
        <taxon>Pseudomonadati</taxon>
        <taxon>Pseudomonadota</taxon>
        <taxon>Alphaproteobacteria</taxon>
        <taxon>Hyphomicrobiales</taxon>
        <taxon>Xanthobacteraceae</taxon>
        <taxon>Ancylobacter</taxon>
    </lineage>
</organism>
<comment type="similarity">
    <text evidence="2">Belongs to the prokaryotic Ku family.</text>
</comment>
<protein>
    <recommendedName>
        <fullName evidence="2">Non-homologous end joining protein Ku</fullName>
    </recommendedName>
</protein>
<keyword evidence="2" id="KW-0233">DNA recombination</keyword>
<evidence type="ECO:0000313" key="6">
    <source>
        <dbReference type="Proteomes" id="UP000295030"/>
    </source>
</evidence>
<sequence>MAARATWKGFLKLGELVCAVGLYTAVSASDRVSLHMVNRKTGNRLSRRFVDSQTGKVVEREEQVKGYEVDSGDYILLEPDEIAEVTPKGDKALTIERFLPCGEVDDLYFDRPYYLRPADQSSQASFAVIREGLRKQKVAAVASAVLFRRPRSVLIRAHDEGLIATTLNYDYEVRSAQEAFEDIREVKMEPEMLDLARHIIETKSGRFQPETFDDRYDDALAELVRAKMEGRKIAPPKKSSAKVVSLLDALRESAGVAGGAKAAAKKAAKKAAAKKSAAGKAPAEKRAAGKAKAGKSSASPTRKAG</sequence>
<dbReference type="AlphaFoldDB" id="A0A4R1I6J5"/>
<evidence type="ECO:0000259" key="4">
    <source>
        <dbReference type="SMART" id="SM00559"/>
    </source>
</evidence>
<evidence type="ECO:0000313" key="5">
    <source>
        <dbReference type="EMBL" id="TCK30994.1"/>
    </source>
</evidence>
<dbReference type="NCBIfam" id="TIGR02772">
    <property type="entry name" value="Ku_bact"/>
    <property type="match status" value="1"/>
</dbReference>
<evidence type="ECO:0000256" key="3">
    <source>
        <dbReference type="SAM" id="MobiDB-lite"/>
    </source>
</evidence>
<feature type="domain" description="Ku" evidence="4">
    <location>
        <begin position="55"/>
        <end position="184"/>
    </location>
</feature>